<keyword evidence="2" id="KW-1185">Reference proteome</keyword>
<protein>
    <submittedName>
        <fullName evidence="1">Uncharacterized protein</fullName>
    </submittedName>
</protein>
<evidence type="ECO:0000313" key="2">
    <source>
        <dbReference type="Proteomes" id="UP000023435"/>
    </source>
</evidence>
<sequence length="43" mass="4764">MTARARRRSTAHCAARASAWANAARSGQARGLRRYRGIHRLTA</sequence>
<name>A0A108U8Q0_9GAMM</name>
<dbReference type="AlphaFoldDB" id="A0A108U8Q0"/>
<reference evidence="1 2" key="1">
    <citation type="journal article" date="2014" name="Genome Announc.">
        <title>Draft Genome Sequence of Lysobacter capsici AZ78, a Bacterium Antagonistic to Plant-Pathogenic Oomycetes.</title>
        <authorList>
            <person name="Puopolo G."/>
            <person name="Sonego P."/>
            <person name="Engelen K."/>
            <person name="Pertot I."/>
        </authorList>
    </citation>
    <scope>NUCLEOTIDE SEQUENCE [LARGE SCALE GENOMIC DNA]</scope>
    <source>
        <strain evidence="1 2">AZ78</strain>
    </source>
</reference>
<evidence type="ECO:0000313" key="1">
    <source>
        <dbReference type="EMBL" id="KWS04616.1"/>
    </source>
</evidence>
<gene>
    <name evidence="1" type="ORF">AZ78_2166</name>
</gene>
<accession>A0A108U8Q0</accession>
<dbReference type="Proteomes" id="UP000023435">
    <property type="component" value="Unassembled WGS sequence"/>
</dbReference>
<organism evidence="1 2">
    <name type="scientific">Lysobacter capsici AZ78</name>
    <dbReference type="NCBI Taxonomy" id="1444315"/>
    <lineage>
        <taxon>Bacteria</taxon>
        <taxon>Pseudomonadati</taxon>
        <taxon>Pseudomonadota</taxon>
        <taxon>Gammaproteobacteria</taxon>
        <taxon>Lysobacterales</taxon>
        <taxon>Lysobacteraceae</taxon>
        <taxon>Lysobacter</taxon>
    </lineage>
</organism>
<proteinExistence type="predicted"/>
<comment type="caution">
    <text evidence="1">The sequence shown here is derived from an EMBL/GenBank/DDBJ whole genome shotgun (WGS) entry which is preliminary data.</text>
</comment>
<dbReference type="EMBL" id="JAJA02000001">
    <property type="protein sequence ID" value="KWS04616.1"/>
    <property type="molecule type" value="Genomic_DNA"/>
</dbReference>